<dbReference type="EMBL" id="KV448748">
    <property type="protein sequence ID" value="OAX33563.1"/>
    <property type="molecule type" value="Genomic_DNA"/>
</dbReference>
<organism evidence="1 2">
    <name type="scientific">Rhizopogon vinicolor AM-OR11-026</name>
    <dbReference type="NCBI Taxonomy" id="1314800"/>
    <lineage>
        <taxon>Eukaryota</taxon>
        <taxon>Fungi</taxon>
        <taxon>Dikarya</taxon>
        <taxon>Basidiomycota</taxon>
        <taxon>Agaricomycotina</taxon>
        <taxon>Agaricomycetes</taxon>
        <taxon>Agaricomycetidae</taxon>
        <taxon>Boletales</taxon>
        <taxon>Suillineae</taxon>
        <taxon>Rhizopogonaceae</taxon>
        <taxon>Rhizopogon</taxon>
    </lineage>
</organism>
<evidence type="ECO:0000313" key="2">
    <source>
        <dbReference type="Proteomes" id="UP000092154"/>
    </source>
</evidence>
<dbReference type="AlphaFoldDB" id="A0A1B7MLS6"/>
<sequence>STFLQRVCNTTEKPKIFNSKGEKIDATVMQSSFDHGYHEITNELVFGSNPGFVFHDSCRFEAGGENEFKMMKEFVLECASTTKLKEQVHAIW</sequence>
<dbReference type="InParanoid" id="A0A1B7MLS6"/>
<evidence type="ECO:0000313" key="1">
    <source>
        <dbReference type="EMBL" id="OAX33563.1"/>
    </source>
</evidence>
<dbReference type="Proteomes" id="UP000092154">
    <property type="component" value="Unassembled WGS sequence"/>
</dbReference>
<name>A0A1B7MLS6_9AGAM</name>
<feature type="non-terminal residue" evidence="1">
    <location>
        <position position="1"/>
    </location>
</feature>
<gene>
    <name evidence="1" type="ORF">K503DRAFT_775484</name>
</gene>
<keyword evidence="2" id="KW-1185">Reference proteome</keyword>
<dbReference type="OrthoDB" id="3172613at2759"/>
<proteinExistence type="predicted"/>
<accession>A0A1B7MLS6</accession>
<dbReference type="STRING" id="1314800.A0A1B7MLS6"/>
<reference evidence="1 2" key="1">
    <citation type="submission" date="2016-06" db="EMBL/GenBank/DDBJ databases">
        <title>Comparative genomics of the ectomycorrhizal sister species Rhizopogon vinicolor and Rhizopogon vesiculosus (Basidiomycota: Boletales) reveals a divergence of the mating type B locus.</title>
        <authorList>
            <consortium name="DOE Joint Genome Institute"/>
            <person name="Mujic A.B."/>
            <person name="Kuo A."/>
            <person name="Tritt A."/>
            <person name="Lipzen A."/>
            <person name="Chen C."/>
            <person name="Johnson J."/>
            <person name="Sharma A."/>
            <person name="Barry K."/>
            <person name="Grigoriev I.V."/>
            <person name="Spatafora J.W."/>
        </authorList>
    </citation>
    <scope>NUCLEOTIDE SEQUENCE [LARGE SCALE GENOMIC DNA]</scope>
    <source>
        <strain evidence="1 2">AM-OR11-026</strain>
    </source>
</reference>
<protein>
    <submittedName>
        <fullName evidence="1">Uncharacterized protein</fullName>
    </submittedName>
</protein>